<gene>
    <name evidence="6" type="ORF">H9931_00140</name>
</gene>
<evidence type="ECO:0000313" key="6">
    <source>
        <dbReference type="EMBL" id="HJC65118.1"/>
    </source>
</evidence>
<name>A0A9D2PPZ1_9FIRM</name>
<dbReference type="Gene3D" id="3.40.50.1100">
    <property type="match status" value="2"/>
</dbReference>
<dbReference type="SUPFAM" id="SSF53686">
    <property type="entry name" value="Tryptophan synthase beta subunit-like PLP-dependent enzymes"/>
    <property type="match status" value="1"/>
</dbReference>
<feature type="domain" description="Tryptophan synthase beta chain-like PALP" evidence="5">
    <location>
        <begin position="10"/>
        <end position="334"/>
    </location>
</feature>
<reference evidence="6" key="2">
    <citation type="submission" date="2021-04" db="EMBL/GenBank/DDBJ databases">
        <authorList>
            <person name="Gilroy R."/>
        </authorList>
    </citation>
    <scope>NUCLEOTIDE SEQUENCE</scope>
    <source>
        <strain evidence="6">CHK198-12963</strain>
    </source>
</reference>
<dbReference type="PIRSF" id="PIRSF006278">
    <property type="entry name" value="ACCD_DCysDesulf"/>
    <property type="match status" value="1"/>
</dbReference>
<dbReference type="EMBL" id="DWWB01000002">
    <property type="protein sequence ID" value="HJC65118.1"/>
    <property type="molecule type" value="Genomic_DNA"/>
</dbReference>
<comment type="similarity">
    <text evidence="2">Belongs to the ACC deaminase/D-cysteine desulfhydrase family.</text>
</comment>
<reference evidence="6" key="1">
    <citation type="journal article" date="2021" name="PeerJ">
        <title>Extensive microbial diversity within the chicken gut microbiome revealed by metagenomics and culture.</title>
        <authorList>
            <person name="Gilroy R."/>
            <person name="Ravi A."/>
            <person name="Getino M."/>
            <person name="Pursley I."/>
            <person name="Horton D.L."/>
            <person name="Alikhan N.F."/>
            <person name="Baker D."/>
            <person name="Gharbi K."/>
            <person name="Hall N."/>
            <person name="Watson M."/>
            <person name="Adriaenssens E.M."/>
            <person name="Foster-Nyarko E."/>
            <person name="Jarju S."/>
            <person name="Secka A."/>
            <person name="Antonio M."/>
            <person name="Oren A."/>
            <person name="Chaudhuri R.R."/>
            <person name="La Ragione R."/>
            <person name="Hildebrand F."/>
            <person name="Pallen M.J."/>
        </authorList>
    </citation>
    <scope>NUCLEOTIDE SEQUENCE</scope>
    <source>
        <strain evidence="6">CHK198-12963</strain>
    </source>
</reference>
<evidence type="ECO:0000256" key="3">
    <source>
        <dbReference type="ARBA" id="ARBA00022898"/>
    </source>
</evidence>
<protein>
    <submittedName>
        <fullName evidence="6">D-cysteine desulfhydrase family protein</fullName>
    </submittedName>
</protein>
<dbReference type="AlphaFoldDB" id="A0A9D2PPZ1"/>
<dbReference type="GO" id="GO:1901605">
    <property type="term" value="P:alpha-amino acid metabolic process"/>
    <property type="evidence" value="ECO:0007669"/>
    <property type="project" value="UniProtKB-ARBA"/>
</dbReference>
<comment type="cofactor">
    <cofactor evidence="1">
        <name>pyridoxal 5'-phosphate</name>
        <dbReference type="ChEBI" id="CHEBI:597326"/>
    </cofactor>
</comment>
<accession>A0A9D2PPZ1</accession>
<keyword evidence="3 4" id="KW-0663">Pyridoxal phosphate</keyword>
<evidence type="ECO:0000256" key="4">
    <source>
        <dbReference type="PIRSR" id="PIRSR006278-2"/>
    </source>
</evidence>
<proteinExistence type="inferred from homology"/>
<dbReference type="PANTHER" id="PTHR43780">
    <property type="entry name" value="1-AMINOCYCLOPROPANE-1-CARBOXYLATE DEAMINASE-RELATED"/>
    <property type="match status" value="1"/>
</dbReference>
<dbReference type="GO" id="GO:0019148">
    <property type="term" value="F:D-cysteine desulfhydrase activity"/>
    <property type="evidence" value="ECO:0007669"/>
    <property type="project" value="TreeGrafter"/>
</dbReference>
<evidence type="ECO:0000256" key="1">
    <source>
        <dbReference type="ARBA" id="ARBA00001933"/>
    </source>
</evidence>
<sequence>MKLNEVSKVRTGLFPTPLYKLENLSSQLKSNIFIKRDDLSGLGFGGNKLRKLDYLVKEAKDNGYTALMTFGGVQTNHGRQTAACACKYGMKSIIIANMKTAAPPEVLSGNLLLDKILDCDVIFMDMSSIDQNSAGKPPHVIKQETAALRKAVAKKVIEMYEAKGEKVYEMPAGGSTPLGVMGYFTAVKEIMGQLKELDQKIDYVICASGSNGTFSGLWLGSRYYNAPWEVIGATVSPYSKQNNVTMAALINSASEKFELGITAEPDELRILGDYWGAGYDIPDEKTYQTIYRLARTEGLFVDPTYTGKGFTALLDLVESEKIPAGSNVLFIHTGGLPALWSEQHAAQFTKELWTGKEHTVISMDVRDCL</sequence>
<dbReference type="Proteomes" id="UP000823863">
    <property type="component" value="Unassembled WGS sequence"/>
</dbReference>
<evidence type="ECO:0000256" key="2">
    <source>
        <dbReference type="ARBA" id="ARBA00008639"/>
    </source>
</evidence>
<evidence type="ECO:0000259" key="5">
    <source>
        <dbReference type="Pfam" id="PF00291"/>
    </source>
</evidence>
<dbReference type="PANTHER" id="PTHR43780:SF2">
    <property type="entry name" value="1-AMINOCYCLOPROPANE-1-CARBOXYLATE DEAMINASE-RELATED"/>
    <property type="match status" value="1"/>
</dbReference>
<comment type="caution">
    <text evidence="6">The sequence shown here is derived from an EMBL/GenBank/DDBJ whole genome shotgun (WGS) entry which is preliminary data.</text>
</comment>
<dbReference type="InterPro" id="IPR036052">
    <property type="entry name" value="TrpB-like_PALP_sf"/>
</dbReference>
<feature type="modified residue" description="N6-(pyridoxal phosphate)lysine" evidence="4">
    <location>
        <position position="48"/>
    </location>
</feature>
<organism evidence="6 7">
    <name type="scientific">Candidatus Enterocloster excrementigallinarum</name>
    <dbReference type="NCBI Taxonomy" id="2838558"/>
    <lineage>
        <taxon>Bacteria</taxon>
        <taxon>Bacillati</taxon>
        <taxon>Bacillota</taxon>
        <taxon>Clostridia</taxon>
        <taxon>Lachnospirales</taxon>
        <taxon>Lachnospiraceae</taxon>
        <taxon>Enterocloster</taxon>
    </lineage>
</organism>
<evidence type="ECO:0000313" key="7">
    <source>
        <dbReference type="Proteomes" id="UP000823863"/>
    </source>
</evidence>
<dbReference type="Pfam" id="PF00291">
    <property type="entry name" value="PALP"/>
    <property type="match status" value="1"/>
</dbReference>
<dbReference type="InterPro" id="IPR001926">
    <property type="entry name" value="TrpB-like_PALP"/>
</dbReference>
<dbReference type="InterPro" id="IPR027278">
    <property type="entry name" value="ACCD_DCysDesulf"/>
</dbReference>